<dbReference type="Pfam" id="PF01877">
    <property type="entry name" value="RNA_binding"/>
    <property type="match status" value="1"/>
</dbReference>
<dbReference type="PANTHER" id="PTHR39652">
    <property type="entry name" value="UPF0201 PROTEIN TK1335"/>
    <property type="match status" value="1"/>
</dbReference>
<dbReference type="SUPFAM" id="SSF55282">
    <property type="entry name" value="RL5-like"/>
    <property type="match status" value="1"/>
</dbReference>
<name>A0A650CL53_9CREN</name>
<dbReference type="GeneID" id="42797461"/>
<evidence type="ECO:0000313" key="2">
    <source>
        <dbReference type="EMBL" id="QGR18580.1"/>
    </source>
</evidence>
<proteinExistence type="inferred from homology"/>
<dbReference type="Proteomes" id="UP000423396">
    <property type="component" value="Chromosome"/>
</dbReference>
<comment type="similarity">
    <text evidence="1">Belongs to the UPF0201 family.</text>
</comment>
<protein>
    <recommendedName>
        <fullName evidence="1">UPF0201 protein D1868_00255</fullName>
    </recommendedName>
</protein>
<dbReference type="KEGG" id="sazo:D1868_00255"/>
<evidence type="ECO:0000256" key="1">
    <source>
        <dbReference type="HAMAP-Rule" id="MF_01112"/>
    </source>
</evidence>
<dbReference type="OrthoDB" id="7819at2157"/>
<sequence>MTRVVVEVEVRPSEDKDKVLQAMLNFFDFERISEEKVGIYLVIIGESSTLRSLIRFHRALREEKILDSARKYLYKGINGNSISFMLNKQAAAVRRISFVDSENESPLGPIKVRIEYKDPQTVIDWLTPKTAKGVPLWENPIPQE</sequence>
<accession>A0A650CL53</accession>
<dbReference type="AlphaFoldDB" id="A0A650CL53"/>
<dbReference type="EMBL" id="CP045483">
    <property type="protein sequence ID" value="QGR18580.1"/>
    <property type="molecule type" value="Genomic_DNA"/>
</dbReference>
<gene>
    <name evidence="2" type="ORF">D1868_00255</name>
</gene>
<dbReference type="Gene3D" id="3.30.1440.10">
    <property type="match status" value="1"/>
</dbReference>
<evidence type="ECO:0000313" key="3">
    <source>
        <dbReference type="Proteomes" id="UP000423396"/>
    </source>
</evidence>
<dbReference type="InterPro" id="IPR002739">
    <property type="entry name" value="PAB1135-like"/>
</dbReference>
<dbReference type="InterPro" id="IPR022803">
    <property type="entry name" value="Ribosomal_uL5_dom_sf"/>
</dbReference>
<reference evidence="2 3" key="1">
    <citation type="submission" date="2019-10" db="EMBL/GenBank/DDBJ databases">
        <title>Genome Sequences from Six Type Strain Members of the Archaeal Family Sulfolobaceae: Acidianus ambivalens, Acidianus infernus, Metallosphaera prunae, Stygiolobus azoricus, Sulfolobus metallicus, and Sulfurisphaera ohwakuensis.</title>
        <authorList>
            <person name="Counts J.A."/>
            <person name="Kelly R.M."/>
        </authorList>
    </citation>
    <scope>NUCLEOTIDE SEQUENCE [LARGE SCALE GENOMIC DNA]</scope>
    <source>
        <strain evidence="2 3">FC6</strain>
    </source>
</reference>
<organism evidence="2 3">
    <name type="scientific">Stygiolobus azoricus</name>
    <dbReference type="NCBI Taxonomy" id="41675"/>
    <lineage>
        <taxon>Archaea</taxon>
        <taxon>Thermoproteota</taxon>
        <taxon>Thermoprotei</taxon>
        <taxon>Sulfolobales</taxon>
        <taxon>Sulfolobaceae</taxon>
        <taxon>Stygiolobus</taxon>
    </lineage>
</organism>
<dbReference type="PANTHER" id="PTHR39652:SF1">
    <property type="entry name" value="UPF0201 PROTEIN TK1335"/>
    <property type="match status" value="1"/>
</dbReference>
<keyword evidence="3" id="KW-1185">Reference proteome</keyword>
<dbReference type="HAMAP" id="MF_01112">
    <property type="entry name" value="UPF0201"/>
    <property type="match status" value="1"/>
</dbReference>
<dbReference type="NCBIfam" id="NF001687">
    <property type="entry name" value="PRK00447.1"/>
    <property type="match status" value="1"/>
</dbReference>
<dbReference type="RefSeq" id="WP_156004763.1">
    <property type="nucleotide sequence ID" value="NZ_CP045483.1"/>
</dbReference>